<dbReference type="RefSeq" id="WP_058352294.1">
    <property type="nucleotide sequence ID" value="NZ_CABMMD010000124.1"/>
</dbReference>
<reference evidence="1 2" key="1">
    <citation type="submission" date="2015-11" db="EMBL/GenBank/DDBJ databases">
        <title>Butyribacter intestini gen. nov., sp. nov., a butyric acid-producing bacterium of the family Lachnospiraceae isolated from the human faeces.</title>
        <authorList>
            <person name="Zou Y."/>
            <person name="Xue W."/>
            <person name="Luo G."/>
            <person name="Lv M."/>
        </authorList>
    </citation>
    <scope>NUCLEOTIDE SEQUENCE [LARGE SCALE GENOMIC DNA]</scope>
    <source>
        <strain evidence="1 2">ACET-33324</strain>
    </source>
</reference>
<gene>
    <name evidence="1" type="ORF">ASU35_08710</name>
</gene>
<dbReference type="STRING" id="290052.ASU35_08710"/>
<dbReference type="OrthoDB" id="2656654at2"/>
<organism evidence="1 2">
    <name type="scientific">Acetivibrio ethanolgignens</name>
    <dbReference type="NCBI Taxonomy" id="290052"/>
    <lineage>
        <taxon>Bacteria</taxon>
        <taxon>Bacillati</taxon>
        <taxon>Bacillota</taxon>
        <taxon>Clostridia</taxon>
        <taxon>Eubacteriales</taxon>
        <taxon>Oscillospiraceae</taxon>
        <taxon>Acetivibrio</taxon>
    </lineage>
</organism>
<protein>
    <submittedName>
        <fullName evidence="1">Uncharacterized protein</fullName>
    </submittedName>
</protein>
<dbReference type="AlphaFoldDB" id="A0A0V8QGD6"/>
<name>A0A0V8QGD6_9FIRM</name>
<proteinExistence type="predicted"/>
<keyword evidence="2" id="KW-1185">Reference proteome</keyword>
<sequence length="160" mass="18247">MFTYKYRFVKTASGTTWGDTRRISAYAANETSTKQSKQITASTSVTWGINLSLTGKYKEVFDATVGGNWKYNSSFSEVLTINVPPKKRVWLEFKPKLRYIKGEAQKYFKTRGGKPKIIIQDRQKVSSTSPVTVKMNLGGKNIYCPDGVYVWKEDGNYKNR</sequence>
<comment type="caution">
    <text evidence="1">The sequence shown here is derived from an EMBL/GenBank/DDBJ whole genome shotgun (WGS) entry which is preliminary data.</text>
</comment>
<accession>A0A0V8QGD6</accession>
<evidence type="ECO:0000313" key="2">
    <source>
        <dbReference type="Proteomes" id="UP000054874"/>
    </source>
</evidence>
<evidence type="ECO:0000313" key="1">
    <source>
        <dbReference type="EMBL" id="KSV59486.1"/>
    </source>
</evidence>
<dbReference type="EMBL" id="LNAM01000124">
    <property type="protein sequence ID" value="KSV59486.1"/>
    <property type="molecule type" value="Genomic_DNA"/>
</dbReference>
<dbReference type="Proteomes" id="UP000054874">
    <property type="component" value="Unassembled WGS sequence"/>
</dbReference>